<protein>
    <recommendedName>
        <fullName evidence="2">Methyltransferase-like protein 5</fullName>
    </recommendedName>
</protein>
<dbReference type="InterPro" id="IPR029063">
    <property type="entry name" value="SAM-dependent_MTases_sf"/>
</dbReference>
<dbReference type="GeneID" id="100211080"/>
<dbReference type="InterPro" id="IPR007848">
    <property type="entry name" value="Small_mtfrase_dom"/>
</dbReference>
<dbReference type="Pfam" id="PF05175">
    <property type="entry name" value="MTS"/>
    <property type="match status" value="1"/>
</dbReference>
<keyword evidence="4" id="KW-1185">Reference proteome</keyword>
<organism evidence="4 5">
    <name type="scientific">Hydra vulgaris</name>
    <name type="common">Hydra</name>
    <name type="synonym">Hydra attenuata</name>
    <dbReference type="NCBI Taxonomy" id="6087"/>
    <lineage>
        <taxon>Eukaryota</taxon>
        <taxon>Metazoa</taxon>
        <taxon>Cnidaria</taxon>
        <taxon>Hydrozoa</taxon>
        <taxon>Hydroidolina</taxon>
        <taxon>Anthoathecata</taxon>
        <taxon>Aplanulata</taxon>
        <taxon>Hydridae</taxon>
        <taxon>Hydra</taxon>
    </lineage>
</organism>
<evidence type="ECO:0000313" key="5">
    <source>
        <dbReference type="RefSeq" id="XP_065661245.1"/>
    </source>
</evidence>
<dbReference type="SUPFAM" id="SSF53335">
    <property type="entry name" value="S-adenosyl-L-methionine-dependent methyltransferases"/>
    <property type="match status" value="1"/>
</dbReference>
<dbReference type="Gene3D" id="3.40.50.150">
    <property type="entry name" value="Vaccinia Virus protein VP39"/>
    <property type="match status" value="1"/>
</dbReference>
<name>A0ABM4CHN5_HYDVU</name>
<dbReference type="RefSeq" id="XP_065661246.1">
    <property type="nucleotide sequence ID" value="XM_065805174.1"/>
</dbReference>
<comment type="similarity">
    <text evidence="1">Belongs to the methyltransferase superfamily. PrmA family.</text>
</comment>
<dbReference type="InterPro" id="IPR002052">
    <property type="entry name" value="DNA_methylase_N6_adenine_CS"/>
</dbReference>
<proteinExistence type="inferred from homology"/>
<dbReference type="InterPro" id="IPR051720">
    <property type="entry name" value="rRNA_MeTrfase/Polyamine_Synth"/>
</dbReference>
<dbReference type="RefSeq" id="XP_065661245.1">
    <property type="nucleotide sequence ID" value="XM_065805173.1"/>
</dbReference>
<gene>
    <name evidence="5 6" type="primary">LOC100211080</name>
</gene>
<dbReference type="PANTHER" id="PTHR23290:SF0">
    <property type="entry name" value="RRNA N6-ADENOSINE-METHYLTRANSFERASE METTL5"/>
    <property type="match status" value="1"/>
</dbReference>
<dbReference type="PROSITE" id="PS00092">
    <property type="entry name" value="N6_MTASE"/>
    <property type="match status" value="1"/>
</dbReference>
<evidence type="ECO:0000256" key="1">
    <source>
        <dbReference type="ARBA" id="ARBA00009741"/>
    </source>
</evidence>
<reference evidence="5 6" key="1">
    <citation type="submission" date="2025-05" db="UniProtKB">
        <authorList>
            <consortium name="RefSeq"/>
        </authorList>
    </citation>
    <scope>IDENTIFICATION</scope>
</reference>
<feature type="domain" description="Methyltransferase small" evidence="3">
    <location>
        <begin position="42"/>
        <end position="148"/>
    </location>
</feature>
<accession>A0ABM4CHN5</accession>
<sequence length="212" mass="24143">MRLKQLEGYLQQCDGFLSPKINLEQYATSAHIASHMTYTMDQTFDDIRNKLVADFGCGCGMLSAGCGMLKASHLLGIDIDNDALDIAAKNMNEFELQTDFLNYDLVNNIEMINYLAQRKIIDVVVMNPPFGTKNNQGIDLKFLRHAVKVSQSAVYSLHKTSTRDFIVKRAEEFGCEVEILAELKYDLPKTYKFHRKQSLDISVDFIRCQPRT</sequence>
<evidence type="ECO:0000259" key="3">
    <source>
        <dbReference type="Pfam" id="PF05175"/>
    </source>
</evidence>
<dbReference type="PANTHER" id="PTHR23290">
    <property type="entry name" value="RRNA N6-ADENOSINE-METHYLTRANSFERASE METTL5"/>
    <property type="match status" value="1"/>
</dbReference>
<dbReference type="Proteomes" id="UP001652625">
    <property type="component" value="Chromosome 09"/>
</dbReference>
<evidence type="ECO:0000256" key="2">
    <source>
        <dbReference type="ARBA" id="ARBA00041374"/>
    </source>
</evidence>
<evidence type="ECO:0000313" key="4">
    <source>
        <dbReference type="Proteomes" id="UP001652625"/>
    </source>
</evidence>
<evidence type="ECO:0000313" key="6">
    <source>
        <dbReference type="RefSeq" id="XP_065661246.1"/>
    </source>
</evidence>